<dbReference type="Pfam" id="PF00463">
    <property type="entry name" value="ICL"/>
    <property type="match status" value="1"/>
</dbReference>
<evidence type="ECO:0000256" key="5">
    <source>
        <dbReference type="ARBA" id="ARBA00031022"/>
    </source>
</evidence>
<evidence type="ECO:0000256" key="6">
    <source>
        <dbReference type="ARBA" id="ARBA00031921"/>
    </source>
</evidence>
<feature type="non-terminal residue" evidence="7">
    <location>
        <position position="87"/>
    </location>
</feature>
<dbReference type="InterPro" id="IPR040442">
    <property type="entry name" value="Pyrv_kinase-like_dom_sf"/>
</dbReference>
<dbReference type="EMBL" id="MTEJ01000168">
    <property type="protein sequence ID" value="OQX08700.1"/>
    <property type="molecule type" value="Genomic_DNA"/>
</dbReference>
<reference evidence="7 8" key="1">
    <citation type="submission" date="2017-01" db="EMBL/GenBank/DDBJ databases">
        <title>Novel large sulfur bacteria in the metagenomes of groundwater-fed chemosynthetic microbial mats in the Lake Huron basin.</title>
        <authorList>
            <person name="Sharrar A.M."/>
            <person name="Flood B.E."/>
            <person name="Bailey J.V."/>
            <person name="Jones D.S."/>
            <person name="Biddanda B."/>
            <person name="Ruberg S.A."/>
            <person name="Marcus D.N."/>
            <person name="Dick G.J."/>
        </authorList>
    </citation>
    <scope>NUCLEOTIDE SEQUENCE [LARGE SCALE GENOMIC DNA]</scope>
    <source>
        <strain evidence="7">A8</strain>
    </source>
</reference>
<dbReference type="Proteomes" id="UP000192491">
    <property type="component" value="Unassembled WGS sequence"/>
</dbReference>
<keyword evidence="2" id="KW-0479">Metal-binding</keyword>
<accession>A0A1Y1QM16</accession>
<dbReference type="InterPro" id="IPR006254">
    <property type="entry name" value="Isocitrate_lyase"/>
</dbReference>
<evidence type="ECO:0000256" key="2">
    <source>
        <dbReference type="ARBA" id="ARBA00022723"/>
    </source>
</evidence>
<evidence type="ECO:0000313" key="8">
    <source>
        <dbReference type="Proteomes" id="UP000192491"/>
    </source>
</evidence>
<sequence>MTMTREAQIAALEKDWAENSRWASVKRTYSAADVVRLRGSLQVDHTLAKRGAAKLWDLVNGGAKKGYVNAFGAISAGQAMQQAKAGL</sequence>
<gene>
    <name evidence="7" type="ORF">BWK73_24730</name>
</gene>
<organism evidence="7 8">
    <name type="scientific">Thiothrix lacustris</name>
    <dbReference type="NCBI Taxonomy" id="525917"/>
    <lineage>
        <taxon>Bacteria</taxon>
        <taxon>Pseudomonadati</taxon>
        <taxon>Pseudomonadota</taxon>
        <taxon>Gammaproteobacteria</taxon>
        <taxon>Thiotrichales</taxon>
        <taxon>Thiotrichaceae</taxon>
        <taxon>Thiothrix</taxon>
    </lineage>
</organism>
<comment type="catalytic activity">
    <reaction evidence="4">
        <text>D-threo-isocitrate = glyoxylate + succinate</text>
        <dbReference type="Rhea" id="RHEA:13245"/>
        <dbReference type="ChEBI" id="CHEBI:15562"/>
        <dbReference type="ChEBI" id="CHEBI:30031"/>
        <dbReference type="ChEBI" id="CHEBI:36655"/>
        <dbReference type="EC" id="4.1.3.1"/>
    </reaction>
</comment>
<comment type="caution">
    <text evidence="7">The sequence shown here is derived from an EMBL/GenBank/DDBJ whole genome shotgun (WGS) entry which is preliminary data.</text>
</comment>
<name>A0A1Y1QM16_9GAMM</name>
<dbReference type="AlphaFoldDB" id="A0A1Y1QM16"/>
<dbReference type="GO" id="GO:0004451">
    <property type="term" value="F:isocitrate lyase activity"/>
    <property type="evidence" value="ECO:0007669"/>
    <property type="project" value="UniProtKB-EC"/>
</dbReference>
<evidence type="ECO:0000256" key="3">
    <source>
        <dbReference type="ARBA" id="ARBA00023239"/>
    </source>
</evidence>
<dbReference type="GO" id="GO:0046872">
    <property type="term" value="F:metal ion binding"/>
    <property type="evidence" value="ECO:0007669"/>
    <property type="project" value="UniProtKB-KW"/>
</dbReference>
<dbReference type="InterPro" id="IPR015813">
    <property type="entry name" value="Pyrv/PenolPyrv_kinase-like_dom"/>
</dbReference>
<dbReference type="PANTHER" id="PTHR21631">
    <property type="entry name" value="ISOCITRATE LYASE/MALATE SYNTHASE"/>
    <property type="match status" value="1"/>
</dbReference>
<dbReference type="GO" id="GO:0019752">
    <property type="term" value="P:carboxylic acid metabolic process"/>
    <property type="evidence" value="ECO:0007669"/>
    <property type="project" value="InterPro"/>
</dbReference>
<protein>
    <recommendedName>
        <fullName evidence="1">Isocitrate lyase</fullName>
    </recommendedName>
    <alternativeName>
        <fullName evidence="5">Isocitrase</fullName>
    </alternativeName>
    <alternativeName>
        <fullName evidence="6">Isocitratase</fullName>
    </alternativeName>
</protein>
<proteinExistence type="predicted"/>
<dbReference type="Gene3D" id="3.20.20.60">
    <property type="entry name" value="Phosphoenolpyruvate-binding domains"/>
    <property type="match status" value="1"/>
</dbReference>
<keyword evidence="3 7" id="KW-0456">Lyase</keyword>
<evidence type="ECO:0000256" key="4">
    <source>
        <dbReference type="ARBA" id="ARBA00023531"/>
    </source>
</evidence>
<dbReference type="PANTHER" id="PTHR21631:SF3">
    <property type="entry name" value="BIFUNCTIONAL GLYOXYLATE CYCLE PROTEIN"/>
    <property type="match status" value="1"/>
</dbReference>
<evidence type="ECO:0000256" key="1">
    <source>
        <dbReference type="ARBA" id="ARBA00017446"/>
    </source>
</evidence>
<dbReference type="SUPFAM" id="SSF51621">
    <property type="entry name" value="Phosphoenolpyruvate/pyruvate domain"/>
    <property type="match status" value="1"/>
</dbReference>
<evidence type="ECO:0000313" key="7">
    <source>
        <dbReference type="EMBL" id="OQX08700.1"/>
    </source>
</evidence>